<dbReference type="Gene3D" id="3.40.30.10">
    <property type="entry name" value="Glutaredoxin"/>
    <property type="match status" value="1"/>
</dbReference>
<dbReference type="EMBL" id="CP061035">
    <property type="protein sequence ID" value="QQV77397.1"/>
    <property type="molecule type" value="Genomic_DNA"/>
</dbReference>
<dbReference type="SUPFAM" id="SSF52833">
    <property type="entry name" value="Thioredoxin-like"/>
    <property type="match status" value="1"/>
</dbReference>
<organism evidence="3 4">
    <name type="scientific">Sphingomonas aliaeris</name>
    <dbReference type="NCBI Taxonomy" id="2759526"/>
    <lineage>
        <taxon>Bacteria</taxon>
        <taxon>Pseudomonadati</taxon>
        <taxon>Pseudomonadota</taxon>
        <taxon>Alphaproteobacteria</taxon>
        <taxon>Sphingomonadales</taxon>
        <taxon>Sphingomonadaceae</taxon>
        <taxon>Sphingomonas</taxon>
    </lineage>
</organism>
<reference evidence="4" key="1">
    <citation type="submission" date="2020-09" db="EMBL/GenBank/DDBJ databases">
        <title>Sphingomonas sp., a new species isolated from pork steak.</title>
        <authorList>
            <person name="Heidler von Heilborn D."/>
        </authorList>
    </citation>
    <scope>NUCLEOTIDE SEQUENCE [LARGE SCALE GENOMIC DNA]</scope>
</reference>
<dbReference type="KEGG" id="sari:H5J25_00735"/>
<dbReference type="PROSITE" id="PS50404">
    <property type="entry name" value="GST_NTER"/>
    <property type="match status" value="1"/>
</dbReference>
<dbReference type="CDD" id="cd03051">
    <property type="entry name" value="GST_N_GTT2_like"/>
    <property type="match status" value="1"/>
</dbReference>
<protein>
    <submittedName>
        <fullName evidence="3">Glutathione S-transferase N-terminal domain-containing protein</fullName>
    </submittedName>
</protein>
<dbReference type="InterPro" id="IPR010987">
    <property type="entry name" value="Glutathione-S-Trfase_C-like"/>
</dbReference>
<dbReference type="RefSeq" id="WP_202093843.1">
    <property type="nucleotide sequence ID" value="NZ_CP061035.1"/>
</dbReference>
<accession>A0A974S4B1</accession>
<dbReference type="Pfam" id="PF00043">
    <property type="entry name" value="GST_C"/>
    <property type="match status" value="1"/>
</dbReference>
<dbReference type="InterPro" id="IPR004046">
    <property type="entry name" value="GST_C"/>
</dbReference>
<dbReference type="SFLD" id="SFLDG00358">
    <property type="entry name" value="Main_(cytGST)"/>
    <property type="match status" value="1"/>
</dbReference>
<keyword evidence="4" id="KW-1185">Reference proteome</keyword>
<dbReference type="Gene3D" id="1.20.1050.10">
    <property type="match status" value="1"/>
</dbReference>
<dbReference type="InterPro" id="IPR034345">
    <property type="entry name" value="Gtt2-like_N"/>
</dbReference>
<evidence type="ECO:0000313" key="4">
    <source>
        <dbReference type="Proteomes" id="UP000595894"/>
    </source>
</evidence>
<evidence type="ECO:0000313" key="3">
    <source>
        <dbReference type="EMBL" id="QQV77397.1"/>
    </source>
</evidence>
<dbReference type="AlphaFoldDB" id="A0A974S4B1"/>
<gene>
    <name evidence="3" type="ORF">H5J25_00735</name>
</gene>
<feature type="domain" description="GST N-terminal" evidence="1">
    <location>
        <begin position="1"/>
        <end position="82"/>
    </location>
</feature>
<dbReference type="SUPFAM" id="SSF47616">
    <property type="entry name" value="GST C-terminal domain-like"/>
    <property type="match status" value="1"/>
</dbReference>
<evidence type="ECO:0000259" key="2">
    <source>
        <dbReference type="PROSITE" id="PS50405"/>
    </source>
</evidence>
<dbReference type="PANTHER" id="PTHR44051:SF8">
    <property type="entry name" value="GLUTATHIONE S-TRANSFERASE GSTA"/>
    <property type="match status" value="1"/>
</dbReference>
<evidence type="ECO:0000259" key="1">
    <source>
        <dbReference type="PROSITE" id="PS50404"/>
    </source>
</evidence>
<dbReference type="Pfam" id="PF13409">
    <property type="entry name" value="GST_N_2"/>
    <property type="match status" value="1"/>
</dbReference>
<name>A0A974S4B1_9SPHN</name>
<sequence length="204" mass="22917">MEFYGAPMPAPNPRRVRIFAAEKGITLPEIPLDLRERDHKSPDHMKRNSLGQVPVLELDDGTTITETISICRYLDALHPEPPMFGRTPVEIGVIDMWIRRIEIQLAEPTRMFWRHAHPATAALVEQHVVFGESNRITLARAMDWFDCEIADGRTFIAGERYTMCDIAALTMIDFATLIGLDPVGNRTSVAAWHERASARPSAAA</sequence>
<dbReference type="SFLD" id="SFLDS00019">
    <property type="entry name" value="Glutathione_Transferase_(cytos"/>
    <property type="match status" value="1"/>
</dbReference>
<dbReference type="PANTHER" id="PTHR44051">
    <property type="entry name" value="GLUTATHIONE S-TRANSFERASE-RELATED"/>
    <property type="match status" value="1"/>
</dbReference>
<dbReference type="PROSITE" id="PS50405">
    <property type="entry name" value="GST_CTER"/>
    <property type="match status" value="1"/>
</dbReference>
<feature type="domain" description="GST C-terminal" evidence="2">
    <location>
        <begin position="87"/>
        <end position="204"/>
    </location>
</feature>
<dbReference type="InterPro" id="IPR004045">
    <property type="entry name" value="Glutathione_S-Trfase_N"/>
</dbReference>
<dbReference type="InterPro" id="IPR040079">
    <property type="entry name" value="Glutathione_S-Trfase"/>
</dbReference>
<dbReference type="InterPro" id="IPR036249">
    <property type="entry name" value="Thioredoxin-like_sf"/>
</dbReference>
<dbReference type="Proteomes" id="UP000595894">
    <property type="component" value="Chromosome"/>
</dbReference>
<proteinExistence type="predicted"/>
<dbReference type="InterPro" id="IPR036282">
    <property type="entry name" value="Glutathione-S-Trfase_C_sf"/>
</dbReference>